<dbReference type="Gene3D" id="3.40.50.2000">
    <property type="entry name" value="Glycogen Phosphorylase B"/>
    <property type="match status" value="3"/>
</dbReference>
<dbReference type="InterPro" id="IPR050426">
    <property type="entry name" value="Glycosyltransferase_28"/>
</dbReference>
<comment type="caution">
    <text evidence="2">The sequence shown here is derived from an EMBL/GenBank/DDBJ whole genome shotgun (WGS) entry which is preliminary data.</text>
</comment>
<gene>
    <name evidence="2" type="ORF">SCF082_LOCUS52277</name>
</gene>
<evidence type="ECO:0000313" key="3">
    <source>
        <dbReference type="Proteomes" id="UP001642464"/>
    </source>
</evidence>
<keyword evidence="3" id="KW-1185">Reference proteome</keyword>
<name>A0ABP0SK26_9DINO</name>
<evidence type="ECO:0000313" key="2">
    <source>
        <dbReference type="EMBL" id="CAK9112752.1"/>
    </source>
</evidence>
<dbReference type="Proteomes" id="UP001642464">
    <property type="component" value="Unassembled WGS sequence"/>
</dbReference>
<protein>
    <submittedName>
        <fullName evidence="2">Sterol 3-beta-glucosyltransferase (Autophagy-related protein 26)</fullName>
    </submittedName>
</protein>
<dbReference type="SUPFAM" id="SSF53756">
    <property type="entry name" value="UDP-Glycosyltransferase/glycogen phosphorylase"/>
    <property type="match status" value="1"/>
</dbReference>
<dbReference type="PANTHER" id="PTHR48050:SF13">
    <property type="entry name" value="STEROL 3-BETA-GLUCOSYLTRANSFERASE UGT80A2"/>
    <property type="match status" value="1"/>
</dbReference>
<accession>A0ABP0SK26</accession>
<sequence>MELPPNNPESDASLPIPASFEFQNGQVEEDSVEFDPPRFFQTDLESHRCAVLRWKLCDHFGVEVAYAKIALDELARRTSWCLLMQSTSDHNPLYAPWLCAAAFGNLLPLGGIIVRRPCFLLLEVHLIGGCRRQDIYQMRSVRSFASMGAYVPGLGLRRRRGTRTRVFMVTRGTRGDVQPFVALARGLILQHNCEVVICTELNWKGFIKSFRAGLPDGTLRFRPCGGDTMAQTRTALSQLITWEGQHYDFLQSLIFSVQERNFFPSEGCCYFWAHEEQPDFIVFGFTMCHVAMILGEGLQIPIVGFICQPDHKIEERRDISTHLDRLLGPTRQAMNSEGFNATLMSIVQQMSMRGVGLNRLRKTRGLQSMPAGLSDSMAHFDELHRKEVPMIVPISQIALGEYKARLPQYIFTDFIFLRTEQDTLDEPISKFLAQAARAGRRVVLITFSSMPDDPGDGHRSVHLGAAPRLKAVSVPCQARQQWNLTGGCGRDCHDQLEDSVGGQDHDPAPPETMAQVQQLSQEGRLMVRNSGASFAALFPKLDALIGQGGLGVTSEALRAGVPIITSGILLLDQRWWAARVAELGCGSKPVKVDRLLNWDHSNDSTRSLARSGPSPGNIGTGQRKGPAFHPQVTWICCETSLGKKLSLEKLELVKAVRFPRKARAVCLSHEACICWFDTC</sequence>
<feature type="region of interest" description="Disordered" evidence="1">
    <location>
        <begin position="604"/>
        <end position="625"/>
    </location>
</feature>
<dbReference type="PANTHER" id="PTHR48050">
    <property type="entry name" value="STEROL 3-BETA-GLUCOSYLTRANSFERASE"/>
    <property type="match status" value="1"/>
</dbReference>
<dbReference type="EMBL" id="CAXAMM010044017">
    <property type="protein sequence ID" value="CAK9112752.1"/>
    <property type="molecule type" value="Genomic_DNA"/>
</dbReference>
<organism evidence="2 3">
    <name type="scientific">Durusdinium trenchii</name>
    <dbReference type="NCBI Taxonomy" id="1381693"/>
    <lineage>
        <taxon>Eukaryota</taxon>
        <taxon>Sar</taxon>
        <taxon>Alveolata</taxon>
        <taxon>Dinophyceae</taxon>
        <taxon>Suessiales</taxon>
        <taxon>Symbiodiniaceae</taxon>
        <taxon>Durusdinium</taxon>
    </lineage>
</organism>
<evidence type="ECO:0000256" key="1">
    <source>
        <dbReference type="SAM" id="MobiDB-lite"/>
    </source>
</evidence>
<reference evidence="2 3" key="1">
    <citation type="submission" date="2024-02" db="EMBL/GenBank/DDBJ databases">
        <authorList>
            <person name="Chen Y."/>
            <person name="Shah S."/>
            <person name="Dougan E. K."/>
            <person name="Thang M."/>
            <person name="Chan C."/>
        </authorList>
    </citation>
    <scope>NUCLEOTIDE SEQUENCE [LARGE SCALE GENOMIC DNA]</scope>
</reference>
<proteinExistence type="predicted"/>